<dbReference type="EMBL" id="JAINUL010000001">
    <property type="protein sequence ID" value="MCC0099959.1"/>
    <property type="molecule type" value="Genomic_DNA"/>
</dbReference>
<dbReference type="CDD" id="cd05233">
    <property type="entry name" value="SDR_c"/>
    <property type="match status" value="1"/>
</dbReference>
<dbReference type="InterPro" id="IPR057326">
    <property type="entry name" value="KR_dom"/>
</dbReference>
<dbReference type="Proteomes" id="UP001520654">
    <property type="component" value="Unassembled WGS sequence"/>
</dbReference>
<evidence type="ECO:0000313" key="5">
    <source>
        <dbReference type="Proteomes" id="UP001520654"/>
    </source>
</evidence>
<dbReference type="InterPro" id="IPR002347">
    <property type="entry name" value="SDR_fam"/>
</dbReference>
<proteinExistence type="inferred from homology"/>
<dbReference type="PRINTS" id="PR00081">
    <property type="entry name" value="GDHRDH"/>
</dbReference>
<evidence type="ECO:0000259" key="3">
    <source>
        <dbReference type="SMART" id="SM00822"/>
    </source>
</evidence>
<comment type="caution">
    <text evidence="4">The sequence shown here is derived from an EMBL/GenBank/DDBJ whole genome shotgun (WGS) entry which is preliminary data.</text>
</comment>
<keyword evidence="5" id="KW-1185">Reference proteome</keyword>
<dbReference type="InterPro" id="IPR020904">
    <property type="entry name" value="Sc_DH/Rdtase_CS"/>
</dbReference>
<dbReference type="InterPro" id="IPR036291">
    <property type="entry name" value="NAD(P)-bd_dom_sf"/>
</dbReference>
<evidence type="ECO:0000313" key="4">
    <source>
        <dbReference type="EMBL" id="MCC0099959.1"/>
    </source>
</evidence>
<dbReference type="PANTHER" id="PTHR42879">
    <property type="entry name" value="3-OXOACYL-(ACYL-CARRIER-PROTEIN) REDUCTASE"/>
    <property type="match status" value="1"/>
</dbReference>
<dbReference type="PANTHER" id="PTHR42879:SF6">
    <property type="entry name" value="NADPH-DEPENDENT REDUCTASE BACG"/>
    <property type="match status" value="1"/>
</dbReference>
<organism evidence="4 5">
    <name type="scientific">Streptomyces flavotricini</name>
    <dbReference type="NCBI Taxonomy" id="66888"/>
    <lineage>
        <taxon>Bacteria</taxon>
        <taxon>Bacillati</taxon>
        <taxon>Actinomycetota</taxon>
        <taxon>Actinomycetes</taxon>
        <taxon>Kitasatosporales</taxon>
        <taxon>Streptomycetaceae</taxon>
        <taxon>Streptomyces</taxon>
    </lineage>
</organism>
<evidence type="ECO:0000256" key="1">
    <source>
        <dbReference type="ARBA" id="ARBA00006484"/>
    </source>
</evidence>
<protein>
    <submittedName>
        <fullName evidence="4">SDR family oxidoreductase</fullName>
    </submittedName>
</protein>
<dbReference type="Pfam" id="PF00106">
    <property type="entry name" value="adh_short"/>
    <property type="match status" value="1"/>
</dbReference>
<evidence type="ECO:0000256" key="2">
    <source>
        <dbReference type="RuleBase" id="RU000363"/>
    </source>
</evidence>
<reference evidence="4 5" key="1">
    <citation type="submission" date="2021-08" db="EMBL/GenBank/DDBJ databases">
        <title>Genomic Architecture of Streptomyces flavotricini NGL1 and Streptomyces erythrochromogenes HMS4 With Differential Plant Beneficial attributes and laccase production capabilities.</title>
        <authorList>
            <person name="Salwan R."/>
            <person name="Kaur R."/>
            <person name="Sharma V."/>
        </authorList>
    </citation>
    <scope>NUCLEOTIDE SEQUENCE [LARGE SCALE GENOMIC DNA]</scope>
    <source>
        <strain evidence="4 5">NGL1</strain>
    </source>
</reference>
<dbReference type="PRINTS" id="PR00080">
    <property type="entry name" value="SDRFAMILY"/>
</dbReference>
<dbReference type="NCBIfam" id="NF005095">
    <property type="entry name" value="PRK06523.1"/>
    <property type="match status" value="1"/>
</dbReference>
<feature type="domain" description="Ketoreductase" evidence="3">
    <location>
        <begin position="8"/>
        <end position="195"/>
    </location>
</feature>
<comment type="similarity">
    <text evidence="1 2">Belongs to the short-chain dehydrogenases/reductases (SDR) family.</text>
</comment>
<gene>
    <name evidence="4" type="ORF">K7B10_35295</name>
</gene>
<sequence length="262" mass="26358">MDLHLTDKVALVTGASKGIGLAVTRALAGEGALVVAAARTVDGPLAELAAGGRVRSVAVDLATADGPEHAVREAVAAFGGLDVLVNNVGAVRPRLGGFLSLTDEDWTWALNINFLTAVRTTRAALPHLIERGAASIVTVGSVNAFLPDPGVIDYSAAKAALTNFCKALSKEVGPHGVRVNTISPGPVETALWLGDQGVAATVAGGTGSSADDVVAGAAAQSVTGRFTRPEEVADLVLLLASDRAGNTTGSDHTIDGGLVTTL</sequence>
<name>A0ABS8EIF1_9ACTN</name>
<dbReference type="InterPro" id="IPR050259">
    <property type="entry name" value="SDR"/>
</dbReference>
<dbReference type="SUPFAM" id="SSF51735">
    <property type="entry name" value="NAD(P)-binding Rossmann-fold domains"/>
    <property type="match status" value="1"/>
</dbReference>
<accession>A0ABS8EIF1</accession>
<dbReference type="PROSITE" id="PS00061">
    <property type="entry name" value="ADH_SHORT"/>
    <property type="match status" value="1"/>
</dbReference>
<dbReference type="SMART" id="SM00822">
    <property type="entry name" value="PKS_KR"/>
    <property type="match status" value="1"/>
</dbReference>
<dbReference type="RefSeq" id="WP_229343078.1">
    <property type="nucleotide sequence ID" value="NZ_JAINUL010000001.1"/>
</dbReference>
<dbReference type="Gene3D" id="3.40.50.720">
    <property type="entry name" value="NAD(P)-binding Rossmann-like Domain"/>
    <property type="match status" value="1"/>
</dbReference>